<dbReference type="KEGG" id="tet:TTHERM_00584950"/>
<feature type="transmembrane region" description="Helical" evidence="2">
    <location>
        <begin position="324"/>
        <end position="341"/>
    </location>
</feature>
<dbReference type="EMBL" id="GG662510">
    <property type="protein sequence ID" value="EAR84938.1"/>
    <property type="molecule type" value="Genomic_DNA"/>
</dbReference>
<reference evidence="4" key="1">
    <citation type="journal article" date="2006" name="PLoS Biol.">
        <title>Macronuclear genome sequence of the ciliate Tetrahymena thermophila, a model eukaryote.</title>
        <authorList>
            <person name="Eisen J.A."/>
            <person name="Coyne R.S."/>
            <person name="Wu M."/>
            <person name="Wu D."/>
            <person name="Thiagarajan M."/>
            <person name="Wortman J.R."/>
            <person name="Badger J.H."/>
            <person name="Ren Q."/>
            <person name="Amedeo P."/>
            <person name="Jones K.M."/>
            <person name="Tallon L.J."/>
            <person name="Delcher A.L."/>
            <person name="Salzberg S.L."/>
            <person name="Silva J.C."/>
            <person name="Haas B.J."/>
            <person name="Majoros W.H."/>
            <person name="Farzad M."/>
            <person name="Carlton J.M."/>
            <person name="Smith R.K. Jr."/>
            <person name="Garg J."/>
            <person name="Pearlman R.E."/>
            <person name="Karrer K.M."/>
            <person name="Sun L."/>
            <person name="Manning G."/>
            <person name="Elde N.C."/>
            <person name="Turkewitz A.P."/>
            <person name="Asai D.J."/>
            <person name="Wilkes D.E."/>
            <person name="Wang Y."/>
            <person name="Cai H."/>
            <person name="Collins K."/>
            <person name="Stewart B.A."/>
            <person name="Lee S.R."/>
            <person name="Wilamowska K."/>
            <person name="Weinberg Z."/>
            <person name="Ruzzo W.L."/>
            <person name="Wloga D."/>
            <person name="Gaertig J."/>
            <person name="Frankel J."/>
            <person name="Tsao C.-C."/>
            <person name="Gorovsky M.A."/>
            <person name="Keeling P.J."/>
            <person name="Waller R.F."/>
            <person name="Patron N.J."/>
            <person name="Cherry J.M."/>
            <person name="Stover N.A."/>
            <person name="Krieger C.J."/>
            <person name="del Toro C."/>
            <person name="Ryder H.F."/>
            <person name="Williamson S.C."/>
            <person name="Barbeau R.A."/>
            <person name="Hamilton E.P."/>
            <person name="Orias E."/>
        </authorList>
    </citation>
    <scope>NUCLEOTIDE SEQUENCE [LARGE SCALE GENOMIC DNA]</scope>
    <source>
        <strain evidence="4">SB210</strain>
    </source>
</reference>
<feature type="region of interest" description="Disordered" evidence="1">
    <location>
        <begin position="1"/>
        <end position="25"/>
    </location>
</feature>
<feature type="transmembrane region" description="Helical" evidence="2">
    <location>
        <begin position="421"/>
        <end position="442"/>
    </location>
</feature>
<keyword evidence="2 3" id="KW-0812">Transmembrane</keyword>
<dbReference type="InParanoid" id="I7MCU3"/>
<proteinExistence type="predicted"/>
<accession>I7MCU3</accession>
<evidence type="ECO:0000313" key="4">
    <source>
        <dbReference type="Proteomes" id="UP000009168"/>
    </source>
</evidence>
<feature type="compositionally biased region" description="Low complexity" evidence="1">
    <location>
        <begin position="8"/>
        <end position="24"/>
    </location>
</feature>
<sequence length="730" mass="85391">MSKKNKNSQQIEEQSSQQQEPQQSYMADLRRENDNKADCLVQDNDLLPIKQRQNIQDNCDQSLNNNLCFLKFESNQIFKDSPTIKFLQIQQQNEKHQNKMAQLSLENQAKDHSYKDFHHNEFKQNNNNKVINEEHQQHNVKKQSQQYIEEEDQQMNKLQFPNRKSSYIQNQRVNEEKMVININNQNDQINFLECNSKGLQTKNININQQVFNNQQNNSKQLVLNAEETQLEKKNIDSIEEQDDEQQQKYPEYFNLTNNEKLEEICSKVNFVRNTLSRHFGKLRRNGQIVENESLLQIDQEFKLTDRQKQQRDLLVLSLRRRSQIFLILNVIWVIIIGLTYIQSENWFKMKTLDNLSLQLLVTADGITILQLVVWIINILVGLNGMANFSLLCLKIYQIAVLITIFFEILTNVLILNFVPISLAKSLALILFHLFFIFASKIVQNAMLAFRERYIPILYHYQLSFSHDETASQQTSNNQQTKSQIKHKKKDQIIFNQGLQFQSRIDEKNPFGIISNMKQYPAQVDEQNSTDQKSVLPQNLQKNCINNNQSDSTQNQLNNLKQQSSCISDQVQTFLLANKAQSNKSEESKEQTFKQQIIQQKNQKEKKIAFSVAELQGDEERGFQQKKSDIGSFPVYEKNQEKRIDQEEQNIQLEIFNQDVISNPSEKNLQLNQLKSTHNKKINIERKETILSSNAQGSQTTLPSNNCYIQRNNPSQICANLDDEEINVDIA</sequence>
<dbReference type="GeneID" id="7823738"/>
<dbReference type="RefSeq" id="XP_001032601.1">
    <property type="nucleotide sequence ID" value="XM_001032601.2"/>
</dbReference>
<keyword evidence="2" id="KW-1133">Transmembrane helix</keyword>
<evidence type="ECO:0000313" key="3">
    <source>
        <dbReference type="EMBL" id="EAR84938.1"/>
    </source>
</evidence>
<dbReference type="Proteomes" id="UP000009168">
    <property type="component" value="Unassembled WGS sequence"/>
</dbReference>
<name>I7MCU3_TETTS</name>
<dbReference type="HOGENOM" id="CLU_379719_0_0_1"/>
<keyword evidence="4" id="KW-1185">Reference proteome</keyword>
<feature type="transmembrane region" description="Helical" evidence="2">
    <location>
        <begin position="361"/>
        <end position="383"/>
    </location>
</feature>
<keyword evidence="2" id="KW-0472">Membrane</keyword>
<organism evidence="3 4">
    <name type="scientific">Tetrahymena thermophila (strain SB210)</name>
    <dbReference type="NCBI Taxonomy" id="312017"/>
    <lineage>
        <taxon>Eukaryota</taxon>
        <taxon>Sar</taxon>
        <taxon>Alveolata</taxon>
        <taxon>Ciliophora</taxon>
        <taxon>Intramacronucleata</taxon>
        <taxon>Oligohymenophorea</taxon>
        <taxon>Hymenostomatida</taxon>
        <taxon>Tetrahymenina</taxon>
        <taxon>Tetrahymenidae</taxon>
        <taxon>Tetrahymena</taxon>
    </lineage>
</organism>
<gene>
    <name evidence="3" type="ORF">TTHERM_00584950</name>
</gene>
<protein>
    <submittedName>
        <fullName evidence="3">Transmembrane protein, putative</fullName>
    </submittedName>
</protein>
<evidence type="ECO:0000256" key="2">
    <source>
        <dbReference type="SAM" id="Phobius"/>
    </source>
</evidence>
<evidence type="ECO:0000256" key="1">
    <source>
        <dbReference type="SAM" id="MobiDB-lite"/>
    </source>
</evidence>
<dbReference type="AlphaFoldDB" id="I7MCU3"/>
<feature type="transmembrane region" description="Helical" evidence="2">
    <location>
        <begin position="395"/>
        <end position="415"/>
    </location>
</feature>